<protein>
    <recommendedName>
        <fullName evidence="2">DUF7769 domain-containing protein</fullName>
    </recommendedName>
</protein>
<accession>A0A4Q9KV54</accession>
<dbReference type="InterPro" id="IPR056671">
    <property type="entry name" value="DUF7769"/>
</dbReference>
<evidence type="ECO:0000313" key="4">
    <source>
        <dbReference type="Proteomes" id="UP000292362"/>
    </source>
</evidence>
<feature type="non-terminal residue" evidence="3">
    <location>
        <position position="1"/>
    </location>
</feature>
<dbReference type="EMBL" id="PITJ01001607">
    <property type="protein sequence ID" value="TBT98767.1"/>
    <property type="molecule type" value="Genomic_DNA"/>
</dbReference>
<feature type="non-terminal residue" evidence="3">
    <location>
        <position position="779"/>
    </location>
</feature>
<comment type="caution">
    <text evidence="3">The sequence shown here is derived from an EMBL/GenBank/DDBJ whole genome shotgun (WGS) entry which is preliminary data.</text>
</comment>
<sequence>RNNRPDIFILDKKKNKITLIEVGITSQDSLQIVETEKLRKYDLLANELGLIYKCSVEIIPYVMTWDGIVTKYHKSHLKRLEIPMNVEAYIQSIVLKKTVETISFDRRRGLESGLNAEESWERASMGVIMRSEMREEPIPPLKEAKREEDGVKILKPKNNTPLISQGGTTLEEPTNNINEESDLEEETIVVKESLKSNEDNHNKASSSFMTRESIEVDEILQSNEDNQNKTPSLLSEAKGFEVKENSPDTINTGILRGLDSREAIYTSQISDKTNPLLFDKNSGIHSVSNFDSISSDEPIATYSNISCKRRRLDKKPNAKIHYGTRNERQSTVGNSIQPKVDIKPNAHNGDTHNKNTEPNRNHETATKKYDNTLTMTEEPKQQSYIDKNSHILKEEEPIDILKKYICKILDDKIFFEQLKENINVGIRYNNVLNALTVPINYRVASDALENKPAHIYNKECSAFASFREHLTNLTKTYLNNVDLDQALSILSPEKFDYGKFNSILREYKALICRITFTNEIDILSLVECFEKLVEFENIYVGLTPQNKTSSLLSQIGFSTEPQLEISKEIYNFINKHEKVENILSSIKRNRLLQLNFLVCLFNCLSKKLSQDIIGLGNENRTDLFQESEKKDNKLILENVLLLRKILLRIFLCLKDYDSITAIYSLLIWFDYVLEKNKLFFSEEYCEIKEFINFCFETIMTNKMAQNNRFLMETNMENVEENLLNSEKRDSKYKQLTKEQRQGILEKLLQQMKENKLKHGAINKVSYAFQVSRLTVSRIW</sequence>
<dbReference type="VEuPathDB" id="MicrosporidiaDB:CWI37_1607p0010"/>
<evidence type="ECO:0000256" key="1">
    <source>
        <dbReference type="SAM" id="MobiDB-lite"/>
    </source>
</evidence>
<feature type="region of interest" description="Disordered" evidence="1">
    <location>
        <begin position="156"/>
        <end position="175"/>
    </location>
</feature>
<proteinExistence type="predicted"/>
<dbReference type="Pfam" id="PF24964">
    <property type="entry name" value="DUF7769"/>
    <property type="match status" value="1"/>
</dbReference>
<dbReference type="Proteomes" id="UP000292362">
    <property type="component" value="Unassembled WGS sequence"/>
</dbReference>
<feature type="compositionally biased region" description="Polar residues" evidence="1">
    <location>
        <begin position="157"/>
        <end position="175"/>
    </location>
</feature>
<dbReference type="AlphaFoldDB" id="A0A4Q9KV54"/>
<feature type="domain" description="DUF7769" evidence="2">
    <location>
        <begin position="735"/>
        <end position="779"/>
    </location>
</feature>
<evidence type="ECO:0000259" key="2">
    <source>
        <dbReference type="Pfam" id="PF24964"/>
    </source>
</evidence>
<name>A0A4Q9KV54_9MICR</name>
<feature type="region of interest" description="Disordered" evidence="1">
    <location>
        <begin position="326"/>
        <end position="363"/>
    </location>
</feature>
<gene>
    <name evidence="3" type="ORF">CWI37_1607p0010</name>
</gene>
<evidence type="ECO:0000313" key="3">
    <source>
        <dbReference type="EMBL" id="TBT98767.1"/>
    </source>
</evidence>
<reference evidence="3 4" key="1">
    <citation type="submission" date="2017-12" db="EMBL/GenBank/DDBJ databases">
        <authorList>
            <person name="Pombert J.-F."/>
            <person name="Haag K.L."/>
            <person name="Ebert D."/>
        </authorList>
    </citation>
    <scope>NUCLEOTIDE SEQUENCE [LARGE SCALE GENOMIC DNA]</scope>
    <source>
        <strain evidence="3">FI-OER-3-3</strain>
    </source>
</reference>
<feature type="compositionally biased region" description="Basic and acidic residues" evidence="1">
    <location>
        <begin position="340"/>
        <end position="363"/>
    </location>
</feature>
<organism evidence="3 4">
    <name type="scientific">Hamiltosporidium tvaerminnensis</name>
    <dbReference type="NCBI Taxonomy" id="1176355"/>
    <lineage>
        <taxon>Eukaryota</taxon>
        <taxon>Fungi</taxon>
        <taxon>Fungi incertae sedis</taxon>
        <taxon>Microsporidia</taxon>
        <taxon>Dubosqiidae</taxon>
        <taxon>Hamiltosporidium</taxon>
    </lineage>
</organism>